<dbReference type="Proteomes" id="UP000077013">
    <property type="component" value="Unassembled WGS sequence"/>
</dbReference>
<dbReference type="STRING" id="1763537.ULVI_03730"/>
<dbReference type="Pfam" id="PF13778">
    <property type="entry name" value="DUF4174"/>
    <property type="match status" value="1"/>
</dbReference>
<evidence type="ECO:0000259" key="2">
    <source>
        <dbReference type="Pfam" id="PF13778"/>
    </source>
</evidence>
<organism evidence="3 4">
    <name type="scientific">Cochleicola gelatinilyticus</name>
    <dbReference type="NCBI Taxonomy" id="1763537"/>
    <lineage>
        <taxon>Bacteria</taxon>
        <taxon>Pseudomonadati</taxon>
        <taxon>Bacteroidota</taxon>
        <taxon>Flavobacteriia</taxon>
        <taxon>Flavobacteriales</taxon>
        <taxon>Flavobacteriaceae</taxon>
        <taxon>Cochleicola</taxon>
    </lineage>
</organism>
<dbReference type="EMBL" id="LRXL01000026">
    <property type="protein sequence ID" value="OAB79860.1"/>
    <property type="molecule type" value="Genomic_DNA"/>
</dbReference>
<evidence type="ECO:0000256" key="1">
    <source>
        <dbReference type="ARBA" id="ARBA00022729"/>
    </source>
</evidence>
<evidence type="ECO:0000313" key="3">
    <source>
        <dbReference type="EMBL" id="OAB79860.1"/>
    </source>
</evidence>
<protein>
    <recommendedName>
        <fullName evidence="2">DUF4174 domain-containing protein</fullName>
    </recommendedName>
</protein>
<dbReference type="OrthoDB" id="7362103at2"/>
<dbReference type="AlphaFoldDB" id="A0A167INQ5"/>
<dbReference type="RefSeq" id="WP_068589894.1">
    <property type="nucleotide sequence ID" value="NZ_LRXL01000026.1"/>
</dbReference>
<dbReference type="InterPro" id="IPR025232">
    <property type="entry name" value="DUF4174"/>
</dbReference>
<name>A0A167INQ5_9FLAO</name>
<comment type="caution">
    <text evidence="3">The sequence shown here is derived from an EMBL/GenBank/DDBJ whole genome shotgun (WGS) entry which is preliminary data.</text>
</comment>
<reference evidence="3 4" key="1">
    <citation type="submission" date="2016-02" db="EMBL/GenBank/DDBJ databases">
        <title>Ulvibacter sp. LPB0005, isolated from Thais luteostoma.</title>
        <authorList>
            <person name="Shin S.-K."/>
            <person name="Yi H."/>
        </authorList>
    </citation>
    <scope>NUCLEOTIDE SEQUENCE [LARGE SCALE GENOMIC DNA]</scope>
    <source>
        <strain evidence="3 4">LPB0005</strain>
    </source>
</reference>
<keyword evidence="1" id="KW-0732">Signal</keyword>
<accession>A0A167INQ5</accession>
<feature type="domain" description="DUF4174" evidence="2">
    <location>
        <begin position="6"/>
        <end position="115"/>
    </location>
</feature>
<evidence type="ECO:0000313" key="4">
    <source>
        <dbReference type="Proteomes" id="UP000077013"/>
    </source>
</evidence>
<keyword evidence="4" id="KW-1185">Reference proteome</keyword>
<gene>
    <name evidence="3" type="ORF">ULVI_03730</name>
</gene>
<sequence length="120" mass="13794">MQAQDLQKHKGSDRIIIISSPEFGDKKAEEQVALLRSQKDELKDRKLIVYQVTNHGYVENFGWGIEPSVRTQSKIDGFYVTLIGLDGTEKFSSENVEQPATFFNLVDSMPMRKEELRENE</sequence>
<proteinExistence type="predicted"/>